<dbReference type="Proteomes" id="UP000012174">
    <property type="component" value="Unassembled WGS sequence"/>
</dbReference>
<feature type="region of interest" description="Disordered" evidence="2">
    <location>
        <begin position="390"/>
        <end position="415"/>
    </location>
</feature>
<feature type="region of interest" description="Disordered" evidence="2">
    <location>
        <begin position="241"/>
        <end position="362"/>
    </location>
</feature>
<name>M7SVY1_EUTLA</name>
<feature type="compositionally biased region" description="Low complexity" evidence="2">
    <location>
        <begin position="301"/>
        <end position="322"/>
    </location>
</feature>
<gene>
    <name evidence="3" type="ORF">UCREL1_2194</name>
</gene>
<feature type="compositionally biased region" description="Low complexity" evidence="2">
    <location>
        <begin position="353"/>
        <end position="362"/>
    </location>
</feature>
<dbReference type="eggNOG" id="ENOG502SCZX">
    <property type="taxonomic scope" value="Eukaryota"/>
</dbReference>
<evidence type="ECO:0000313" key="4">
    <source>
        <dbReference type="Proteomes" id="UP000012174"/>
    </source>
</evidence>
<protein>
    <submittedName>
        <fullName evidence="3">Uncharacterized protein</fullName>
    </submittedName>
</protein>
<proteinExistence type="predicted"/>
<evidence type="ECO:0000313" key="3">
    <source>
        <dbReference type="EMBL" id="EMR70764.1"/>
    </source>
</evidence>
<dbReference type="EMBL" id="KB705790">
    <property type="protein sequence ID" value="EMR70764.1"/>
    <property type="molecule type" value="Genomic_DNA"/>
</dbReference>
<accession>M7SVY1</accession>
<dbReference type="HOGENOM" id="CLU_030582_0_1_1"/>
<organism evidence="3 4">
    <name type="scientific">Eutypa lata (strain UCR-EL1)</name>
    <name type="common">Grapevine dieback disease fungus</name>
    <name type="synonym">Eutypa armeniacae</name>
    <dbReference type="NCBI Taxonomy" id="1287681"/>
    <lineage>
        <taxon>Eukaryota</taxon>
        <taxon>Fungi</taxon>
        <taxon>Dikarya</taxon>
        <taxon>Ascomycota</taxon>
        <taxon>Pezizomycotina</taxon>
        <taxon>Sordariomycetes</taxon>
        <taxon>Xylariomycetidae</taxon>
        <taxon>Xylariales</taxon>
        <taxon>Diatrypaceae</taxon>
        <taxon>Eutypa</taxon>
    </lineage>
</organism>
<dbReference type="KEGG" id="ela:UCREL1_2194"/>
<sequence>MPLTGDGRAGIGRPQNAPTGRFANWFNSPSAATSTVDERGSPNTTPKSTRGGGVGGGGGPTTPNEVIMATTPKSAGQSRFGLFASSVFGTRPANNQTPANAQQQLDDELCDLDIEAALYPGVSSSSSLPSPAADRDTFSPAAYKNLQTNAAGLLLKMQGAYRERTVALREARAERDADREEMEETKLRVALVKTQLEDMAHKAAEHEAAMQRLVTELNAEKRARYEERMAFREAAIAREKEGSGSLSIINSPPPSIGGGGSPSEDLGVDDDEERRRRWRNSRGTVKSDLSVETMTTDGGDSAASTSAPESESVSVFSRSRSPTVMTSITTAESTVGGGESPAPSVILPPPSSSPSSHQKASAISALALAPPKPKQVQQLSTFQKFVKGISGAEQQQQQTGSNNNSGPDSCRNCSGQASSVAWDTVSLLRDENKGLKHRVAQLEVAVEGALDAVNGIGL</sequence>
<dbReference type="OrthoDB" id="5377009at2759"/>
<feature type="compositionally biased region" description="Gly residues" evidence="2">
    <location>
        <begin position="50"/>
        <end position="60"/>
    </location>
</feature>
<feature type="coiled-coil region" evidence="1">
    <location>
        <begin position="168"/>
        <end position="223"/>
    </location>
</feature>
<evidence type="ECO:0000256" key="1">
    <source>
        <dbReference type="SAM" id="Coils"/>
    </source>
</evidence>
<feature type="compositionally biased region" description="Polar residues" evidence="2">
    <location>
        <begin position="323"/>
        <end position="333"/>
    </location>
</feature>
<keyword evidence="1" id="KW-0175">Coiled coil</keyword>
<evidence type="ECO:0000256" key="2">
    <source>
        <dbReference type="SAM" id="MobiDB-lite"/>
    </source>
</evidence>
<feature type="compositionally biased region" description="Polar residues" evidence="2">
    <location>
        <begin position="25"/>
        <end position="48"/>
    </location>
</feature>
<reference evidence="4" key="1">
    <citation type="journal article" date="2013" name="Genome Announc.">
        <title>Draft genome sequence of the grapevine dieback fungus Eutypa lata UCR-EL1.</title>
        <authorList>
            <person name="Blanco-Ulate B."/>
            <person name="Rolshausen P.E."/>
            <person name="Cantu D."/>
        </authorList>
    </citation>
    <scope>NUCLEOTIDE SEQUENCE [LARGE SCALE GENOMIC DNA]</scope>
    <source>
        <strain evidence="4">UCR-EL1</strain>
    </source>
</reference>
<feature type="region of interest" description="Disordered" evidence="2">
    <location>
        <begin position="1"/>
        <end position="76"/>
    </location>
</feature>
<dbReference type="OMA" id="KGHEQPR"/>
<dbReference type="AlphaFoldDB" id="M7SVY1"/>
<feature type="compositionally biased region" description="Polar residues" evidence="2">
    <location>
        <begin position="399"/>
        <end position="415"/>
    </location>
</feature>
<keyword evidence="4" id="KW-1185">Reference proteome</keyword>